<sequence length="546" mass="60735">MARIHPEGWQRIPASGALARELETLATLAEGLPDDHAVYHGIHWTRVNRDHALFGEIDFVVVGPSGRLLLIEQKSGFLDETADGLVKAYAKAKKNVSVQMARSADHLRERLGVFLKGHKARIDALLYCPDYTVRQPGSAGIDPARIVDASRREHLVAIVQSLLRDDTRDRVVLDNIARFLTDELELVPEVNAIVGQAEALYTRLAGGLAEWARRIEMEPFRLRVTGTAGSGKTQLAMAVFRDALAAGRRPLYVCYNRPLADHIALIAPPGGEVATYHQLCDRVLRAHGAVPDFRRPDAFAELEQRFGALDAGEAWRFDELIVDEGQDFREDWRDALLRLLRPGARAWWLEDPLQNLYERPPVALPGWVRLTSERNYRSPGDILSALNRMLPLARPLEAGSPLTGSDVEILTWADSAELIDATKRAMTRAIGLGFRRDMIATITFRGREHSAFTPYDRLGAHRLKAFSGTYDLLGNPVYSDGDFLIDSVYRFKGQAAPCVIFTEIDFAELDALTVRKLFVGATRASMKLILVVSERAAGHLLAGLDR</sequence>
<dbReference type="InterPro" id="IPR027417">
    <property type="entry name" value="P-loop_NTPase"/>
</dbReference>
<proteinExistence type="predicted"/>
<feature type="domain" description="UvrD-like helicase C-terminal" evidence="2">
    <location>
        <begin position="484"/>
        <end position="531"/>
    </location>
</feature>
<dbReference type="InterPro" id="IPR027785">
    <property type="entry name" value="UvrD-like_helicase_C"/>
</dbReference>
<organism evidence="3 4">
    <name type="scientific">Aromatoleum toluvorans</name>
    <dbReference type="NCBI Taxonomy" id="92002"/>
    <lineage>
        <taxon>Bacteria</taxon>
        <taxon>Pseudomonadati</taxon>
        <taxon>Pseudomonadota</taxon>
        <taxon>Betaproteobacteria</taxon>
        <taxon>Rhodocyclales</taxon>
        <taxon>Rhodocyclaceae</taxon>
        <taxon>Aromatoleum</taxon>
    </lineage>
</organism>
<feature type="domain" description="NERD" evidence="1">
    <location>
        <begin position="20"/>
        <end position="115"/>
    </location>
</feature>
<protein>
    <submittedName>
        <fullName evidence="3">Nuclease</fullName>
    </submittedName>
</protein>
<evidence type="ECO:0000259" key="2">
    <source>
        <dbReference type="Pfam" id="PF13538"/>
    </source>
</evidence>
<dbReference type="Gene3D" id="3.40.50.300">
    <property type="entry name" value="P-loop containing nucleotide triphosphate hydrolases"/>
    <property type="match status" value="2"/>
</dbReference>
<dbReference type="Pfam" id="PF13538">
    <property type="entry name" value="UvrD_C_2"/>
    <property type="match status" value="1"/>
</dbReference>
<comment type="caution">
    <text evidence="3">The sequence shown here is derived from an EMBL/GenBank/DDBJ whole genome shotgun (WGS) entry which is preliminary data.</text>
</comment>
<dbReference type="SUPFAM" id="SSF52540">
    <property type="entry name" value="P-loop containing nucleoside triphosphate hydrolases"/>
    <property type="match status" value="1"/>
</dbReference>
<gene>
    <name evidence="3" type="ORF">GPA22_18450</name>
</gene>
<dbReference type="Pfam" id="PF08378">
    <property type="entry name" value="NERD"/>
    <property type="match status" value="1"/>
</dbReference>
<reference evidence="3 4" key="1">
    <citation type="submission" date="2019-12" db="EMBL/GenBank/DDBJ databases">
        <title>Comparative genomics gives insights into the taxonomy of the Azoarcus-Aromatoleum group and reveals separate origins of nif in the plant-associated Azoarcus and non-plant-associated Aromatoleum sub-groups.</title>
        <authorList>
            <person name="Lafos M."/>
            <person name="Maluk M."/>
            <person name="Batista M."/>
            <person name="Junghare M."/>
            <person name="Carmona M."/>
            <person name="Faoro H."/>
            <person name="Cruz L.M."/>
            <person name="Battistoni F."/>
            <person name="De Souza E."/>
            <person name="Pedrosa F."/>
            <person name="Chen W.-M."/>
            <person name="Poole P.S."/>
            <person name="Dixon R.A."/>
            <person name="James E.K."/>
        </authorList>
    </citation>
    <scope>NUCLEOTIDE SEQUENCE [LARGE SCALE GENOMIC DNA]</scope>
    <source>
        <strain evidence="3 4">Td21</strain>
    </source>
</reference>
<name>A0ABX1Q4M0_9RHOO</name>
<dbReference type="InterPro" id="IPR011528">
    <property type="entry name" value="NERD"/>
</dbReference>
<evidence type="ECO:0000313" key="4">
    <source>
        <dbReference type="Proteomes" id="UP000623795"/>
    </source>
</evidence>
<dbReference type="RefSeq" id="WP_169257534.1">
    <property type="nucleotide sequence ID" value="NZ_WTVN01000035.1"/>
</dbReference>
<evidence type="ECO:0000313" key="3">
    <source>
        <dbReference type="EMBL" id="NMG45701.1"/>
    </source>
</evidence>
<keyword evidence="4" id="KW-1185">Reference proteome</keyword>
<evidence type="ECO:0000259" key="1">
    <source>
        <dbReference type="Pfam" id="PF08378"/>
    </source>
</evidence>
<accession>A0ABX1Q4M0</accession>
<dbReference type="Proteomes" id="UP000623795">
    <property type="component" value="Unassembled WGS sequence"/>
</dbReference>
<dbReference type="EMBL" id="WTVN01000035">
    <property type="protein sequence ID" value="NMG45701.1"/>
    <property type="molecule type" value="Genomic_DNA"/>
</dbReference>